<feature type="transmembrane region" description="Helical" evidence="16">
    <location>
        <begin position="6"/>
        <end position="27"/>
    </location>
</feature>
<dbReference type="FunFam" id="1.10.630.10:FF:000238">
    <property type="entry name" value="Cytochrome P450 2A6"/>
    <property type="match status" value="1"/>
</dbReference>
<evidence type="ECO:0008006" key="18">
    <source>
        <dbReference type="Google" id="ProtNLM"/>
    </source>
</evidence>
<evidence type="ECO:0000256" key="11">
    <source>
        <dbReference type="ARBA" id="ARBA00023004"/>
    </source>
</evidence>
<dbReference type="SUPFAM" id="SSF48264">
    <property type="entry name" value="Cytochrome P450"/>
    <property type="match status" value="1"/>
</dbReference>
<dbReference type="GO" id="GO:0008395">
    <property type="term" value="F:steroid hydroxylase activity"/>
    <property type="evidence" value="ECO:0007669"/>
    <property type="project" value="TreeGrafter"/>
</dbReference>
<dbReference type="GO" id="GO:0020037">
    <property type="term" value="F:heme binding"/>
    <property type="evidence" value="ECO:0007669"/>
    <property type="project" value="InterPro"/>
</dbReference>
<keyword evidence="10 15" id="KW-0560">Oxidoreductase</keyword>
<keyword evidence="13 16" id="KW-0472">Membrane</keyword>
<dbReference type="Gene3D" id="1.10.630.10">
    <property type="entry name" value="Cytochrome P450"/>
    <property type="match status" value="1"/>
</dbReference>
<evidence type="ECO:0000256" key="15">
    <source>
        <dbReference type="RuleBase" id="RU000461"/>
    </source>
</evidence>
<dbReference type="PRINTS" id="PR00463">
    <property type="entry name" value="EP450I"/>
</dbReference>
<dbReference type="GO" id="GO:0006805">
    <property type="term" value="P:xenobiotic metabolic process"/>
    <property type="evidence" value="ECO:0007669"/>
    <property type="project" value="TreeGrafter"/>
</dbReference>
<dbReference type="InterPro" id="IPR002401">
    <property type="entry name" value="Cyt_P450_E_grp-I"/>
</dbReference>
<feature type="binding site" description="axial binding residue" evidence="14">
    <location>
        <position position="450"/>
    </location>
    <ligand>
        <name>heme</name>
        <dbReference type="ChEBI" id="CHEBI:30413"/>
    </ligand>
    <ligandPart>
        <name>Fe</name>
        <dbReference type="ChEBI" id="CHEBI:18248"/>
    </ligandPart>
</feature>
<evidence type="ECO:0000256" key="8">
    <source>
        <dbReference type="ARBA" id="ARBA00022824"/>
    </source>
</evidence>
<dbReference type="GO" id="GO:0005506">
    <property type="term" value="F:iron ion binding"/>
    <property type="evidence" value="ECO:0007669"/>
    <property type="project" value="InterPro"/>
</dbReference>
<dbReference type="InterPro" id="IPR017972">
    <property type="entry name" value="Cyt_P450_CS"/>
</dbReference>
<evidence type="ECO:0000256" key="3">
    <source>
        <dbReference type="ARBA" id="ARBA00004174"/>
    </source>
</evidence>
<dbReference type="EMBL" id="GEZM01077579">
    <property type="protein sequence ID" value="JAV63266.1"/>
    <property type="molecule type" value="Transcribed_RNA"/>
</dbReference>
<comment type="subcellular location">
    <subcellularLocation>
        <location evidence="4">Endoplasmic reticulum membrane</location>
        <topology evidence="4">Peripheral membrane protein</topology>
    </subcellularLocation>
    <subcellularLocation>
        <location evidence="3">Microsome membrane</location>
        <topology evidence="3">Peripheral membrane protein</topology>
    </subcellularLocation>
</comment>
<evidence type="ECO:0000256" key="9">
    <source>
        <dbReference type="ARBA" id="ARBA00022848"/>
    </source>
</evidence>
<evidence type="ECO:0000256" key="10">
    <source>
        <dbReference type="ARBA" id="ARBA00023002"/>
    </source>
</evidence>
<keyword evidence="12 15" id="KW-0503">Monooxygenase</keyword>
<dbReference type="AlphaFoldDB" id="A0A1Y1KV34"/>
<evidence type="ECO:0000313" key="17">
    <source>
        <dbReference type="EMBL" id="JAV63266.1"/>
    </source>
</evidence>
<evidence type="ECO:0000256" key="4">
    <source>
        <dbReference type="ARBA" id="ARBA00004406"/>
    </source>
</evidence>
<keyword evidence="9" id="KW-0492">Microsome</keyword>
<dbReference type="Pfam" id="PF00067">
    <property type="entry name" value="p450"/>
    <property type="match status" value="1"/>
</dbReference>
<evidence type="ECO:0000256" key="6">
    <source>
        <dbReference type="ARBA" id="ARBA00022617"/>
    </source>
</evidence>
<dbReference type="GO" id="GO:0016712">
    <property type="term" value="F:oxidoreductase activity, acting on paired donors, with incorporation or reduction of molecular oxygen, reduced flavin or flavoprotein as one donor, and incorporation of one atom of oxygen"/>
    <property type="evidence" value="ECO:0007669"/>
    <property type="project" value="TreeGrafter"/>
</dbReference>
<dbReference type="PROSITE" id="PS00086">
    <property type="entry name" value="CYTOCHROME_P450"/>
    <property type="match status" value="1"/>
</dbReference>
<keyword evidence="8" id="KW-0256">Endoplasmic reticulum</keyword>
<comment type="similarity">
    <text evidence="5 15">Belongs to the cytochrome P450 family.</text>
</comment>
<dbReference type="InterPro" id="IPR036396">
    <property type="entry name" value="Cyt_P450_sf"/>
</dbReference>
<protein>
    <recommendedName>
        <fullName evidence="18">Cytochrome P450</fullName>
    </recommendedName>
</protein>
<organism evidence="17">
    <name type="scientific">Photinus pyralis</name>
    <name type="common">Common eastern firefly</name>
    <name type="synonym">Lampyris pyralis</name>
    <dbReference type="NCBI Taxonomy" id="7054"/>
    <lineage>
        <taxon>Eukaryota</taxon>
        <taxon>Metazoa</taxon>
        <taxon>Ecdysozoa</taxon>
        <taxon>Arthropoda</taxon>
        <taxon>Hexapoda</taxon>
        <taxon>Insecta</taxon>
        <taxon>Pterygota</taxon>
        <taxon>Neoptera</taxon>
        <taxon>Endopterygota</taxon>
        <taxon>Coleoptera</taxon>
        <taxon>Polyphaga</taxon>
        <taxon>Elateriformia</taxon>
        <taxon>Elateroidea</taxon>
        <taxon>Lampyridae</taxon>
        <taxon>Lampyrinae</taxon>
        <taxon>Photinus</taxon>
    </lineage>
</organism>
<dbReference type="GO" id="GO:0005789">
    <property type="term" value="C:endoplasmic reticulum membrane"/>
    <property type="evidence" value="ECO:0007669"/>
    <property type="project" value="UniProtKB-SubCell"/>
</dbReference>
<keyword evidence="16" id="KW-0812">Transmembrane</keyword>
<comment type="cofactor">
    <cofactor evidence="1 14">
        <name>heme</name>
        <dbReference type="ChEBI" id="CHEBI:30413"/>
    </cofactor>
</comment>
<comment type="function">
    <text evidence="2">May be involved in the metabolism of insect hormones and in the breakdown of synthetic insecticides.</text>
</comment>
<dbReference type="GO" id="GO:0006082">
    <property type="term" value="P:organic acid metabolic process"/>
    <property type="evidence" value="ECO:0007669"/>
    <property type="project" value="TreeGrafter"/>
</dbReference>
<dbReference type="InterPro" id="IPR050182">
    <property type="entry name" value="Cytochrome_P450_fam2"/>
</dbReference>
<evidence type="ECO:0000256" key="13">
    <source>
        <dbReference type="ARBA" id="ARBA00023136"/>
    </source>
</evidence>
<evidence type="ECO:0000256" key="7">
    <source>
        <dbReference type="ARBA" id="ARBA00022723"/>
    </source>
</evidence>
<reference evidence="17" key="1">
    <citation type="journal article" date="2016" name="Sci. Rep.">
        <title>Molecular characterization of firefly nuptial gifts: a multi-omics approach sheds light on postcopulatory sexual selection.</title>
        <authorList>
            <person name="Al-Wathiqui N."/>
            <person name="Fallon T.R."/>
            <person name="South A."/>
            <person name="Weng J.K."/>
            <person name="Lewis S.M."/>
        </authorList>
    </citation>
    <scope>NUCLEOTIDE SEQUENCE</scope>
</reference>
<dbReference type="InterPro" id="IPR001128">
    <property type="entry name" value="Cyt_P450"/>
</dbReference>
<dbReference type="PANTHER" id="PTHR24300:SF376">
    <property type="entry name" value="CYTOCHROME P450 15A1"/>
    <property type="match status" value="1"/>
</dbReference>
<evidence type="ECO:0000256" key="14">
    <source>
        <dbReference type="PIRSR" id="PIRSR602401-1"/>
    </source>
</evidence>
<name>A0A1Y1KV34_PHOPY</name>
<keyword evidence="11 14" id="KW-0408">Iron</keyword>
<keyword evidence="16" id="KW-1133">Transmembrane helix</keyword>
<accession>A0A1Y1KV34</accession>
<dbReference type="PRINTS" id="PR00385">
    <property type="entry name" value="P450"/>
</dbReference>
<evidence type="ECO:0000256" key="1">
    <source>
        <dbReference type="ARBA" id="ARBA00001971"/>
    </source>
</evidence>
<evidence type="ECO:0000256" key="12">
    <source>
        <dbReference type="ARBA" id="ARBA00023033"/>
    </source>
</evidence>
<proteinExistence type="inferred from homology"/>
<keyword evidence="7 14" id="KW-0479">Metal-binding</keyword>
<keyword evidence="6 14" id="KW-0349">Heme</keyword>
<evidence type="ECO:0000256" key="16">
    <source>
        <dbReference type="SAM" id="Phobius"/>
    </source>
</evidence>
<dbReference type="EMBL" id="GEZM01077578">
    <property type="protein sequence ID" value="JAV63267.1"/>
    <property type="molecule type" value="Transcribed_RNA"/>
</dbReference>
<evidence type="ECO:0000256" key="2">
    <source>
        <dbReference type="ARBA" id="ARBA00003690"/>
    </source>
</evidence>
<dbReference type="PANTHER" id="PTHR24300">
    <property type="entry name" value="CYTOCHROME P450 508A4-RELATED"/>
    <property type="match status" value="1"/>
</dbReference>
<evidence type="ECO:0000256" key="5">
    <source>
        <dbReference type="ARBA" id="ARBA00010617"/>
    </source>
</evidence>
<sequence length="503" mass="56769">MVPHRFLLNIFKMWFILLIVIIGLLYLNSRKPRNFPPGPAWLPIIGCGLELNRLRQKTGSMSKASGLLAAQYGPVVGARVGVDRVIFVCGPKEYREFSAREEFNGRPSGIFYTSRTWGKRRGVLFTDGESWEEQRAFIMKHLKEFGMGKKSMCDMIEGECRAMLNDIGKKIDDGGGECVLRVDNMFGVYVLNTLWTMMSSRKHSPDDAQLKQLQHLMADLISNIHMDGALFSHFPILRYICPQYSGYSSFVNIHQQTLEFVRGEVEECKKSFDSSDHRSFIDAYLDRLRSPGSKTSFSEDQLLAISLDLFIAGTETSSKSLAFAFLYLTLNPDIQSKAQEEIDAVVGRHRLPTMEDRSRLKYVESVVLESIRMFAGLVLSIPHRTLKDTHLNGYFIPKDTSIIGSLRSVVMDEASGWTNPEAFQPERFIKDGRVQIPENYIPFGLGKRRCLGEALAKANVFLFVAGLLQQFNFSIAPGKPPTEEIVDGLVPAPKPFVALITRR</sequence>